<dbReference type="Proteomes" id="UP000308054">
    <property type="component" value="Unassembled WGS sequence"/>
</dbReference>
<feature type="chain" id="PRO_5020838175" description="Methyltransferase" evidence="2">
    <location>
        <begin position="22"/>
        <end position="325"/>
    </location>
</feature>
<dbReference type="EMBL" id="SRXW01000001">
    <property type="protein sequence ID" value="TGY89705.1"/>
    <property type="molecule type" value="Genomic_DNA"/>
</dbReference>
<feature type="compositionally biased region" description="Basic and acidic residues" evidence="1">
    <location>
        <begin position="312"/>
        <end position="325"/>
    </location>
</feature>
<evidence type="ECO:0000256" key="2">
    <source>
        <dbReference type="SAM" id="SignalP"/>
    </source>
</evidence>
<proteinExistence type="predicted"/>
<organism evidence="3 4">
    <name type="scientific">Marinicauda algicola</name>
    <dbReference type="NCBI Taxonomy" id="2029849"/>
    <lineage>
        <taxon>Bacteria</taxon>
        <taxon>Pseudomonadati</taxon>
        <taxon>Pseudomonadota</taxon>
        <taxon>Alphaproteobacteria</taxon>
        <taxon>Maricaulales</taxon>
        <taxon>Maricaulaceae</taxon>
        <taxon>Marinicauda</taxon>
    </lineage>
</organism>
<dbReference type="Gene3D" id="3.40.50.150">
    <property type="entry name" value="Vaccinia Virus protein VP39"/>
    <property type="match status" value="1"/>
</dbReference>
<sequence length="325" mass="35262">MTRLMLSAAAAALLAACLPQAEDEAAETGTHETGTMQEAAPAEGAASDETAMAEADADAIGALLAGAQLVDIIEHERREADRARDEFRNPMETIAFFGLQPDMTVAEALPGGGWYTRVILPYVAAEGRYVALNYQEAVFERLYGERWTEETQAQIRAWPETAPEALAAHGPATTEAIDAYMLDAIPDEENGEADAVLFIRALHHLNRFDPAYMQEALAEVYDFLRPGGIVGVVQHRAPEDMAADMTTGSRGYLKQSDVIAAFEQAGFVLEETSEINANPADTADWEQGVWGLPPSNAGDTEDEDVAPSRSIGESDRMTLRFRKPE</sequence>
<dbReference type="OrthoDB" id="9801692at2"/>
<keyword evidence="2" id="KW-0732">Signal</keyword>
<name>A0A4S2H285_9PROT</name>
<evidence type="ECO:0000313" key="3">
    <source>
        <dbReference type="EMBL" id="TGY89705.1"/>
    </source>
</evidence>
<comment type="caution">
    <text evidence="3">The sequence shown here is derived from an EMBL/GenBank/DDBJ whole genome shotgun (WGS) entry which is preliminary data.</text>
</comment>
<feature type="region of interest" description="Disordered" evidence="1">
    <location>
        <begin position="279"/>
        <end position="325"/>
    </location>
</feature>
<keyword evidence="4" id="KW-1185">Reference proteome</keyword>
<evidence type="ECO:0000256" key="1">
    <source>
        <dbReference type="SAM" id="MobiDB-lite"/>
    </source>
</evidence>
<dbReference type="RefSeq" id="WP_135994204.1">
    <property type="nucleotide sequence ID" value="NZ_CP071057.1"/>
</dbReference>
<accession>A0A4S2H285</accession>
<dbReference type="SUPFAM" id="SSF53335">
    <property type="entry name" value="S-adenosyl-L-methionine-dependent methyltransferases"/>
    <property type="match status" value="1"/>
</dbReference>
<protein>
    <recommendedName>
        <fullName evidence="5">Methyltransferase</fullName>
    </recommendedName>
</protein>
<gene>
    <name evidence="3" type="ORF">E5163_00765</name>
</gene>
<feature type="signal peptide" evidence="2">
    <location>
        <begin position="1"/>
        <end position="21"/>
    </location>
</feature>
<feature type="region of interest" description="Disordered" evidence="1">
    <location>
        <begin position="23"/>
        <end position="50"/>
    </location>
</feature>
<evidence type="ECO:0008006" key="5">
    <source>
        <dbReference type="Google" id="ProtNLM"/>
    </source>
</evidence>
<reference evidence="3 4" key="1">
    <citation type="journal article" date="2017" name="Int. J. Syst. Evol. Microbiol.">
        <title>Marinicauda algicola sp. nov., isolated from a marine red alga Rhodosorus marinus.</title>
        <authorList>
            <person name="Jeong S.E."/>
            <person name="Jeon S.H."/>
            <person name="Chun B.H."/>
            <person name="Kim D.W."/>
            <person name="Jeon C.O."/>
        </authorList>
    </citation>
    <scope>NUCLEOTIDE SEQUENCE [LARGE SCALE GENOMIC DNA]</scope>
    <source>
        <strain evidence="3 4">JCM 31718</strain>
    </source>
</reference>
<evidence type="ECO:0000313" key="4">
    <source>
        <dbReference type="Proteomes" id="UP000308054"/>
    </source>
</evidence>
<dbReference type="AlphaFoldDB" id="A0A4S2H285"/>
<dbReference type="PROSITE" id="PS51257">
    <property type="entry name" value="PROKAR_LIPOPROTEIN"/>
    <property type="match status" value="1"/>
</dbReference>
<dbReference type="InterPro" id="IPR029063">
    <property type="entry name" value="SAM-dependent_MTases_sf"/>
</dbReference>